<evidence type="ECO:0000313" key="1">
    <source>
        <dbReference type="EMBL" id="QHS99619.1"/>
    </source>
</evidence>
<accession>A0A6C0C741</accession>
<proteinExistence type="predicted"/>
<dbReference type="EMBL" id="MN739345">
    <property type="protein sequence ID" value="QHS99619.1"/>
    <property type="molecule type" value="Genomic_DNA"/>
</dbReference>
<dbReference type="AlphaFoldDB" id="A0A6C0C741"/>
<reference evidence="1" key="1">
    <citation type="journal article" date="2020" name="Nature">
        <title>Giant virus diversity and host interactions through global metagenomics.</title>
        <authorList>
            <person name="Schulz F."/>
            <person name="Roux S."/>
            <person name="Paez-Espino D."/>
            <person name="Jungbluth S."/>
            <person name="Walsh D.A."/>
            <person name="Denef V.J."/>
            <person name="McMahon K.D."/>
            <person name="Konstantinidis K.T."/>
            <person name="Eloe-Fadrosh E.A."/>
            <person name="Kyrpides N.C."/>
            <person name="Woyke T."/>
        </authorList>
    </citation>
    <scope>NUCLEOTIDE SEQUENCE</scope>
    <source>
        <strain evidence="1">GVMAG-M-3300020187-37</strain>
    </source>
</reference>
<organism evidence="1">
    <name type="scientific">viral metagenome</name>
    <dbReference type="NCBI Taxonomy" id="1070528"/>
    <lineage>
        <taxon>unclassified sequences</taxon>
        <taxon>metagenomes</taxon>
        <taxon>organismal metagenomes</taxon>
    </lineage>
</organism>
<sequence>MNALISNMYFMKLRDQGNFSKKFEGKHSYFLYLEPVKENKKKLKVCVEDEHYNDPTPPAPRYRYPNNNSRFMNRYFNKDNIPNRNGINRNI</sequence>
<name>A0A6C0C741_9ZZZZ</name>
<protein>
    <submittedName>
        <fullName evidence="1">Uncharacterized protein</fullName>
    </submittedName>
</protein>